<dbReference type="AlphaFoldDB" id="A0A0E9SBU7"/>
<evidence type="ECO:0000313" key="1">
    <source>
        <dbReference type="EMBL" id="JAH38175.1"/>
    </source>
</evidence>
<accession>A0A0E9SBU7</accession>
<name>A0A0E9SBU7_ANGAN</name>
<protein>
    <submittedName>
        <fullName evidence="1">Uncharacterized protein</fullName>
    </submittedName>
</protein>
<reference evidence="1" key="2">
    <citation type="journal article" date="2015" name="Fish Shellfish Immunol.">
        <title>Early steps in the European eel (Anguilla anguilla)-Vibrio vulnificus interaction in the gills: Role of the RtxA13 toxin.</title>
        <authorList>
            <person name="Callol A."/>
            <person name="Pajuelo D."/>
            <person name="Ebbesson L."/>
            <person name="Teles M."/>
            <person name="MacKenzie S."/>
            <person name="Amaro C."/>
        </authorList>
    </citation>
    <scope>NUCLEOTIDE SEQUENCE</scope>
</reference>
<sequence>MFLDIFRPYIPQFSPLTFSSVSDHREH</sequence>
<reference evidence="1" key="1">
    <citation type="submission" date="2014-11" db="EMBL/GenBank/DDBJ databases">
        <authorList>
            <person name="Amaro Gonzalez C."/>
        </authorList>
    </citation>
    <scope>NUCLEOTIDE SEQUENCE</scope>
</reference>
<dbReference type="EMBL" id="GBXM01070402">
    <property type="protein sequence ID" value="JAH38175.1"/>
    <property type="molecule type" value="Transcribed_RNA"/>
</dbReference>
<proteinExistence type="predicted"/>
<organism evidence="1">
    <name type="scientific">Anguilla anguilla</name>
    <name type="common">European freshwater eel</name>
    <name type="synonym">Muraena anguilla</name>
    <dbReference type="NCBI Taxonomy" id="7936"/>
    <lineage>
        <taxon>Eukaryota</taxon>
        <taxon>Metazoa</taxon>
        <taxon>Chordata</taxon>
        <taxon>Craniata</taxon>
        <taxon>Vertebrata</taxon>
        <taxon>Euteleostomi</taxon>
        <taxon>Actinopterygii</taxon>
        <taxon>Neopterygii</taxon>
        <taxon>Teleostei</taxon>
        <taxon>Anguilliformes</taxon>
        <taxon>Anguillidae</taxon>
        <taxon>Anguilla</taxon>
    </lineage>
</organism>